<keyword evidence="10" id="KW-1185">Reference proteome</keyword>
<name>A0ABS6VV17_9GAMM</name>
<dbReference type="InterPro" id="IPR007208">
    <property type="entry name" value="MrpF/PhaF-like"/>
</dbReference>
<comment type="similarity">
    <text evidence="2">Belongs to the CPA3 antiporters (TC 2.A.63) subunit F family.</text>
</comment>
<protein>
    <submittedName>
        <fullName evidence="9">PH regulation protein F</fullName>
    </submittedName>
</protein>
<dbReference type="RefSeq" id="WP_219044066.1">
    <property type="nucleotide sequence ID" value="NZ_JAHWDQ010000003.1"/>
</dbReference>
<keyword evidence="7 8" id="KW-0472">Membrane</keyword>
<evidence type="ECO:0000313" key="10">
    <source>
        <dbReference type="Proteomes" id="UP001166291"/>
    </source>
</evidence>
<dbReference type="Pfam" id="PF04066">
    <property type="entry name" value="MrpF_PhaF"/>
    <property type="match status" value="1"/>
</dbReference>
<evidence type="ECO:0000256" key="4">
    <source>
        <dbReference type="ARBA" id="ARBA00022475"/>
    </source>
</evidence>
<organism evidence="9 10">
    <name type="scientific">Zhongshania aquimaris</name>
    <dbReference type="NCBI Taxonomy" id="2857107"/>
    <lineage>
        <taxon>Bacteria</taxon>
        <taxon>Pseudomonadati</taxon>
        <taxon>Pseudomonadota</taxon>
        <taxon>Gammaproteobacteria</taxon>
        <taxon>Cellvibrionales</taxon>
        <taxon>Spongiibacteraceae</taxon>
        <taxon>Zhongshania</taxon>
    </lineage>
</organism>
<keyword evidence="5 8" id="KW-0812">Transmembrane</keyword>
<evidence type="ECO:0000256" key="5">
    <source>
        <dbReference type="ARBA" id="ARBA00022692"/>
    </source>
</evidence>
<feature type="transmembrane region" description="Helical" evidence="8">
    <location>
        <begin position="60"/>
        <end position="79"/>
    </location>
</feature>
<gene>
    <name evidence="9" type="ORF">KXJ70_13685</name>
</gene>
<feature type="transmembrane region" description="Helical" evidence="8">
    <location>
        <begin position="31"/>
        <end position="53"/>
    </location>
</feature>
<dbReference type="PANTHER" id="PTHR34702:SF1">
    <property type="entry name" value="NA(+)_H(+) ANTIPORTER SUBUNIT F"/>
    <property type="match status" value="1"/>
</dbReference>
<comment type="caution">
    <text evidence="9">The sequence shown here is derived from an EMBL/GenBank/DDBJ whole genome shotgun (WGS) entry which is preliminary data.</text>
</comment>
<keyword evidence="6 8" id="KW-1133">Transmembrane helix</keyword>
<keyword evidence="3" id="KW-0813">Transport</keyword>
<evidence type="ECO:0000256" key="7">
    <source>
        <dbReference type="ARBA" id="ARBA00023136"/>
    </source>
</evidence>
<evidence type="ECO:0000256" key="2">
    <source>
        <dbReference type="ARBA" id="ARBA00009212"/>
    </source>
</evidence>
<dbReference type="PANTHER" id="PTHR34702">
    <property type="entry name" value="NA(+)/H(+) ANTIPORTER SUBUNIT F1"/>
    <property type="match status" value="1"/>
</dbReference>
<evidence type="ECO:0000256" key="1">
    <source>
        <dbReference type="ARBA" id="ARBA00004651"/>
    </source>
</evidence>
<evidence type="ECO:0000313" key="9">
    <source>
        <dbReference type="EMBL" id="MBW2941843.1"/>
    </source>
</evidence>
<keyword evidence="4" id="KW-1003">Cell membrane</keyword>
<reference evidence="9" key="1">
    <citation type="submission" date="2021-07" db="EMBL/GenBank/DDBJ databases">
        <title>Zhongshania sp. CAU 1632 isolated from seawater.</title>
        <authorList>
            <person name="Kim W."/>
        </authorList>
    </citation>
    <scope>NUCLEOTIDE SEQUENCE</scope>
    <source>
        <strain evidence="9">CAU 1632</strain>
    </source>
</reference>
<sequence length="93" mass="10168">MMLAVTTVTLLIVMAMALVRGFAGPTIFDRVLAANLFGTKTVLLIAVLGFLFGRPEFLDIALIYALMNFIGVIALLRYFEHTQKTEKGSSAND</sequence>
<evidence type="ECO:0000256" key="6">
    <source>
        <dbReference type="ARBA" id="ARBA00022989"/>
    </source>
</evidence>
<comment type="subcellular location">
    <subcellularLocation>
        <location evidence="1">Cell membrane</location>
        <topology evidence="1">Multi-pass membrane protein</topology>
    </subcellularLocation>
</comment>
<dbReference type="Proteomes" id="UP001166291">
    <property type="component" value="Unassembled WGS sequence"/>
</dbReference>
<evidence type="ECO:0000256" key="3">
    <source>
        <dbReference type="ARBA" id="ARBA00022448"/>
    </source>
</evidence>
<proteinExistence type="inferred from homology"/>
<evidence type="ECO:0000256" key="8">
    <source>
        <dbReference type="SAM" id="Phobius"/>
    </source>
</evidence>
<dbReference type="EMBL" id="JAHWDQ010000003">
    <property type="protein sequence ID" value="MBW2941843.1"/>
    <property type="molecule type" value="Genomic_DNA"/>
</dbReference>
<accession>A0ABS6VV17</accession>